<feature type="transmembrane region" description="Helical" evidence="1">
    <location>
        <begin position="61"/>
        <end position="90"/>
    </location>
</feature>
<feature type="transmembrane region" description="Helical" evidence="1">
    <location>
        <begin position="20"/>
        <end position="40"/>
    </location>
</feature>
<dbReference type="OrthoDB" id="9776502at2"/>
<keyword evidence="1" id="KW-0812">Transmembrane</keyword>
<keyword evidence="3" id="KW-1185">Reference proteome</keyword>
<feature type="transmembrane region" description="Helical" evidence="1">
    <location>
        <begin position="102"/>
        <end position="128"/>
    </location>
</feature>
<reference evidence="2 3" key="1">
    <citation type="submission" date="2019-09" db="EMBL/GenBank/DDBJ databases">
        <title>Whole-genome sequence of the purple sulfur bacterium Thiohalocapsa marina DSM 19078.</title>
        <authorList>
            <person name="Kyndt J.A."/>
            <person name="Meyer T.E."/>
        </authorList>
    </citation>
    <scope>NUCLEOTIDE SEQUENCE [LARGE SCALE GENOMIC DNA]</scope>
    <source>
        <strain evidence="2 3">DSM 19078</strain>
    </source>
</reference>
<dbReference type="GO" id="GO:0016020">
    <property type="term" value="C:membrane"/>
    <property type="evidence" value="ECO:0007669"/>
    <property type="project" value="InterPro"/>
</dbReference>
<keyword evidence="1" id="KW-0472">Membrane</keyword>
<accession>A0A5M8FJN3</accession>
<feature type="transmembrane region" description="Helical" evidence="1">
    <location>
        <begin position="405"/>
        <end position="422"/>
    </location>
</feature>
<protein>
    <submittedName>
        <fullName evidence="2">DUF1576 domain-containing protein</fullName>
    </submittedName>
</protein>
<evidence type="ECO:0000256" key="1">
    <source>
        <dbReference type="SAM" id="Phobius"/>
    </source>
</evidence>
<dbReference type="AlphaFoldDB" id="A0A5M8FJN3"/>
<comment type="caution">
    <text evidence="2">The sequence shown here is derived from an EMBL/GenBank/DDBJ whole genome shotgun (WGS) entry which is preliminary data.</text>
</comment>
<feature type="transmembrane region" description="Helical" evidence="1">
    <location>
        <begin position="278"/>
        <end position="303"/>
    </location>
</feature>
<feature type="transmembrane region" description="Helical" evidence="1">
    <location>
        <begin position="236"/>
        <end position="257"/>
    </location>
</feature>
<keyword evidence="1" id="KW-1133">Transmembrane helix</keyword>
<dbReference type="Pfam" id="PF01899">
    <property type="entry name" value="MNHE"/>
    <property type="match status" value="1"/>
</dbReference>
<dbReference type="InterPro" id="IPR002758">
    <property type="entry name" value="Cation_antiport_E"/>
</dbReference>
<feature type="transmembrane region" description="Helical" evidence="1">
    <location>
        <begin position="333"/>
        <end position="350"/>
    </location>
</feature>
<name>A0A5M8FJN3_9GAMM</name>
<organism evidence="2 3">
    <name type="scientific">Thiohalocapsa marina</name>
    <dbReference type="NCBI Taxonomy" id="424902"/>
    <lineage>
        <taxon>Bacteria</taxon>
        <taxon>Pseudomonadati</taxon>
        <taxon>Pseudomonadota</taxon>
        <taxon>Gammaproteobacteria</taxon>
        <taxon>Chromatiales</taxon>
        <taxon>Chromatiaceae</taxon>
        <taxon>Thiohalocapsa</taxon>
    </lineage>
</organism>
<feature type="transmembrane region" description="Helical" evidence="1">
    <location>
        <begin position="165"/>
        <end position="187"/>
    </location>
</feature>
<evidence type="ECO:0000313" key="3">
    <source>
        <dbReference type="Proteomes" id="UP000322981"/>
    </source>
</evidence>
<dbReference type="InterPro" id="IPR011470">
    <property type="entry name" value="DUF1576"/>
</dbReference>
<proteinExistence type="predicted"/>
<feature type="transmembrane region" description="Helical" evidence="1">
    <location>
        <begin position="140"/>
        <end position="159"/>
    </location>
</feature>
<dbReference type="EMBL" id="VWXX01000013">
    <property type="protein sequence ID" value="KAA6185108.1"/>
    <property type="molecule type" value="Genomic_DNA"/>
</dbReference>
<feature type="transmembrane region" description="Helical" evidence="1">
    <location>
        <begin position="517"/>
        <end position="535"/>
    </location>
</feature>
<gene>
    <name evidence="2" type="ORF">F2Q65_10300</name>
</gene>
<feature type="transmembrane region" description="Helical" evidence="1">
    <location>
        <begin position="460"/>
        <end position="478"/>
    </location>
</feature>
<dbReference type="Proteomes" id="UP000322981">
    <property type="component" value="Unassembled WGS sequence"/>
</dbReference>
<dbReference type="Pfam" id="PF07613">
    <property type="entry name" value="DUF1576"/>
    <property type="match status" value="2"/>
</dbReference>
<feature type="transmembrane region" description="Helical" evidence="1">
    <location>
        <begin position="356"/>
        <end position="373"/>
    </location>
</feature>
<dbReference type="GO" id="GO:0008324">
    <property type="term" value="F:monoatomic cation transmembrane transporter activity"/>
    <property type="evidence" value="ECO:0007669"/>
    <property type="project" value="InterPro"/>
</dbReference>
<evidence type="ECO:0000313" key="2">
    <source>
        <dbReference type="EMBL" id="KAA6185108.1"/>
    </source>
</evidence>
<dbReference type="RefSeq" id="WP_150093043.1">
    <property type="nucleotide sequence ID" value="NZ_JBFUOH010000048.1"/>
</dbReference>
<feature type="transmembrane region" description="Helical" evidence="1">
    <location>
        <begin position="542"/>
        <end position="563"/>
    </location>
</feature>
<sequence>MGTDHVLPSATESPVAPADRVVLLIVAGYALAFVLFGLLIDTPTDVLRGLGSILISRDTLLTDYMGVGGIGAALVSTGLLTLAACLVYALNRVPMTGTAIAALFLVLGFGLFGKNLLNVWFIIAGVALHARWRGQPFATHINTAFFGIALSPIVSEILFSTTLPFSISLPLAVVTGLLIGFILPAAAAQLFRAHDGFALYNMGFTAGLVGTLVVAIYASYGFVADPVFIWTSGNNALLGSFVGGLLLSMVLLGLAIDRRAFARFWRLMRASGQAPSDFLASAGLGATLINMGLSGAVGLVYLLAIGGDLNGPTIGALFSIVGFAAVGKHPRNILPIIAGVFLGSLAKPWGVADPSVQLAALFGTNLAPIAGYFGWRWGIVAGFVHSSAALSVGVVHGGLNLYNNGFAAGIVASILVPVILAVRARGELAGRKPVLAAAGDMARTSAGRTTHAEALGRGRWLGTVLLRALFFLVIWLLLSAPDLGAPRALPGGSVGALTTGSVAEFEAGGSAQLAADLAFAVIATAMATWISLWVLPPGSRQWRLVALMALIGRFLVQSVIGGIDVARRALDPRLPLRPGYIVFTTSLRRAHQRAILQTFSSATPGAIAAGTDAEGRLVFHCLDTSGPIAEGLARDERLLLRLYREEESP</sequence>
<feature type="transmembrane region" description="Helical" evidence="1">
    <location>
        <begin position="199"/>
        <end position="224"/>
    </location>
</feature>
<feature type="transmembrane region" description="Helical" evidence="1">
    <location>
        <begin position="309"/>
        <end position="326"/>
    </location>
</feature>